<protein>
    <submittedName>
        <fullName evidence="1">Uncharacterized protein</fullName>
    </submittedName>
</protein>
<reference evidence="1 2" key="1">
    <citation type="submission" date="2014-04" db="EMBL/GenBank/DDBJ databases">
        <authorList>
            <consortium name="DOE Joint Genome Institute"/>
            <person name="Kuo A."/>
            <person name="Girlanda M."/>
            <person name="Perotto S."/>
            <person name="Kohler A."/>
            <person name="Nagy L.G."/>
            <person name="Floudas D."/>
            <person name="Copeland A."/>
            <person name="Barry K.W."/>
            <person name="Cichocki N."/>
            <person name="Veneault-Fourrey C."/>
            <person name="LaButti K."/>
            <person name="Lindquist E.A."/>
            <person name="Lipzen A."/>
            <person name="Lundell T."/>
            <person name="Morin E."/>
            <person name="Murat C."/>
            <person name="Sun H."/>
            <person name="Tunlid A."/>
            <person name="Henrissat B."/>
            <person name="Grigoriev I.V."/>
            <person name="Hibbett D.S."/>
            <person name="Martin F."/>
            <person name="Nordberg H.P."/>
            <person name="Cantor M.N."/>
            <person name="Hua S.X."/>
        </authorList>
    </citation>
    <scope>NUCLEOTIDE SEQUENCE [LARGE SCALE GENOMIC DNA]</scope>
    <source>
        <strain evidence="1 2">MUT 4182</strain>
    </source>
</reference>
<evidence type="ECO:0000313" key="2">
    <source>
        <dbReference type="Proteomes" id="UP000054248"/>
    </source>
</evidence>
<organism evidence="1 2">
    <name type="scientific">Tulasnella calospora MUT 4182</name>
    <dbReference type="NCBI Taxonomy" id="1051891"/>
    <lineage>
        <taxon>Eukaryota</taxon>
        <taxon>Fungi</taxon>
        <taxon>Dikarya</taxon>
        <taxon>Basidiomycota</taxon>
        <taxon>Agaricomycotina</taxon>
        <taxon>Agaricomycetes</taxon>
        <taxon>Cantharellales</taxon>
        <taxon>Tulasnellaceae</taxon>
        <taxon>Tulasnella</taxon>
    </lineage>
</organism>
<dbReference type="OrthoDB" id="3351042at2759"/>
<dbReference type="AlphaFoldDB" id="A0A0C3QVT6"/>
<proteinExistence type="predicted"/>
<gene>
    <name evidence="1" type="ORF">M407DRAFT_17397</name>
</gene>
<keyword evidence="2" id="KW-1185">Reference proteome</keyword>
<name>A0A0C3QVT6_9AGAM</name>
<evidence type="ECO:0000313" key="1">
    <source>
        <dbReference type="EMBL" id="KIO33791.1"/>
    </source>
</evidence>
<dbReference type="Proteomes" id="UP000054248">
    <property type="component" value="Unassembled WGS sequence"/>
</dbReference>
<dbReference type="HOGENOM" id="CLU_1094962_0_0_1"/>
<accession>A0A0C3QVT6</accession>
<dbReference type="EMBL" id="KN822946">
    <property type="protein sequence ID" value="KIO33791.1"/>
    <property type="molecule type" value="Genomic_DNA"/>
</dbReference>
<reference evidence="2" key="2">
    <citation type="submission" date="2015-01" db="EMBL/GenBank/DDBJ databases">
        <title>Evolutionary Origins and Diversification of the Mycorrhizal Mutualists.</title>
        <authorList>
            <consortium name="DOE Joint Genome Institute"/>
            <consortium name="Mycorrhizal Genomics Consortium"/>
            <person name="Kohler A."/>
            <person name="Kuo A."/>
            <person name="Nagy L.G."/>
            <person name="Floudas D."/>
            <person name="Copeland A."/>
            <person name="Barry K.W."/>
            <person name="Cichocki N."/>
            <person name="Veneault-Fourrey C."/>
            <person name="LaButti K."/>
            <person name="Lindquist E.A."/>
            <person name="Lipzen A."/>
            <person name="Lundell T."/>
            <person name="Morin E."/>
            <person name="Murat C."/>
            <person name="Riley R."/>
            <person name="Ohm R."/>
            <person name="Sun H."/>
            <person name="Tunlid A."/>
            <person name="Henrissat B."/>
            <person name="Grigoriev I.V."/>
            <person name="Hibbett D.S."/>
            <person name="Martin F."/>
        </authorList>
    </citation>
    <scope>NUCLEOTIDE SEQUENCE [LARGE SCALE GENOMIC DNA]</scope>
    <source>
        <strain evidence="2">MUT 4182</strain>
    </source>
</reference>
<dbReference type="STRING" id="1051891.A0A0C3QVT6"/>
<sequence>MVEQSVLKPVDASTLPDYEAEGKASWIVRELAGSMTGRVMMASYETIKATGKSVVCLSPWGDSSPLLLPCIRFRDLVATSITVETGGTAAILAPAIAPGVDMAPSRLSSLVRLAKKLLTMRSTGSWWTDLWTTSLFGGQYYCPSVVVPVKPGSPLVAWHTSTLSQLGEIGMGGVEGVGRILLECVELCVDWERMVVVASKGRHGTGGEDDKLKREAIKNALTLMVENLMEAGQSQDVKEKVDLDRAGIMFFGLR</sequence>